<proteinExistence type="predicted"/>
<gene>
    <name evidence="1" type="ORF">SM436_36105</name>
</gene>
<reference evidence="1 2" key="1">
    <citation type="submission" date="2023-11" db="EMBL/GenBank/DDBJ databases">
        <title>Actinomadura monticuli sp. nov., isolated from volcanic ash.</title>
        <authorList>
            <person name="Lee S.D."/>
            <person name="Yang H."/>
            <person name="Kim I.S."/>
        </authorList>
    </citation>
    <scope>NUCLEOTIDE SEQUENCE [LARGE SCALE GENOMIC DNA]</scope>
    <source>
        <strain evidence="1 2">DSM 45346</strain>
    </source>
</reference>
<evidence type="ECO:0000313" key="1">
    <source>
        <dbReference type="EMBL" id="MFA1559148.1"/>
    </source>
</evidence>
<sequence>MIGSPRATKLATINFKHSSCVRITHRGRDADALEVPLKHFFDYASQQIKTADSLPALLAAAFMGLELIERTTTVLAQSAQEDAHQTALAEAIDAWWALAEAPSLAWPEGSMSDADVQEFTEAISALVMVVAEAILNVASKTTEPADRVACLRAAHHVGNVHAAMK</sequence>
<comment type="caution">
    <text evidence="1">The sequence shown here is derived from an EMBL/GenBank/DDBJ whole genome shotgun (WGS) entry which is preliminary data.</text>
</comment>
<name>A0ABV4R8B8_9ACTN</name>
<accession>A0ABV4R8B8</accession>
<dbReference type="RefSeq" id="WP_371946165.1">
    <property type="nucleotide sequence ID" value="NZ_JAXCEH010000042.1"/>
</dbReference>
<evidence type="ECO:0000313" key="2">
    <source>
        <dbReference type="Proteomes" id="UP001569904"/>
    </source>
</evidence>
<dbReference type="Proteomes" id="UP001569904">
    <property type="component" value="Unassembled WGS sequence"/>
</dbReference>
<dbReference type="EMBL" id="JAXCEH010000042">
    <property type="protein sequence ID" value="MFA1559148.1"/>
    <property type="molecule type" value="Genomic_DNA"/>
</dbReference>
<protein>
    <submittedName>
        <fullName evidence="1">Uncharacterized protein</fullName>
    </submittedName>
</protein>
<organism evidence="1 2">
    <name type="scientific">Actinomadura chokoriensis</name>
    <dbReference type="NCBI Taxonomy" id="454156"/>
    <lineage>
        <taxon>Bacteria</taxon>
        <taxon>Bacillati</taxon>
        <taxon>Actinomycetota</taxon>
        <taxon>Actinomycetes</taxon>
        <taxon>Streptosporangiales</taxon>
        <taxon>Thermomonosporaceae</taxon>
        <taxon>Actinomadura</taxon>
    </lineage>
</organism>
<keyword evidence="2" id="KW-1185">Reference proteome</keyword>